<accession>A0A225W5G2</accession>
<proteinExistence type="predicted"/>
<organism evidence="1 2">
    <name type="scientific">Phytophthora megakarya</name>
    <dbReference type="NCBI Taxonomy" id="4795"/>
    <lineage>
        <taxon>Eukaryota</taxon>
        <taxon>Sar</taxon>
        <taxon>Stramenopiles</taxon>
        <taxon>Oomycota</taxon>
        <taxon>Peronosporomycetes</taxon>
        <taxon>Peronosporales</taxon>
        <taxon>Peronosporaceae</taxon>
        <taxon>Phytophthora</taxon>
    </lineage>
</organism>
<gene>
    <name evidence="1" type="ORF">PHMEG_00013978</name>
</gene>
<evidence type="ECO:0000313" key="1">
    <source>
        <dbReference type="EMBL" id="OWZ12805.1"/>
    </source>
</evidence>
<dbReference type="EMBL" id="NBNE01001748">
    <property type="protein sequence ID" value="OWZ12805.1"/>
    <property type="molecule type" value="Genomic_DNA"/>
</dbReference>
<keyword evidence="2" id="KW-1185">Reference proteome</keyword>
<dbReference type="Proteomes" id="UP000198211">
    <property type="component" value="Unassembled WGS sequence"/>
</dbReference>
<name>A0A225W5G2_9STRA</name>
<dbReference type="AlphaFoldDB" id="A0A225W5G2"/>
<comment type="caution">
    <text evidence="1">The sequence shown here is derived from an EMBL/GenBank/DDBJ whole genome shotgun (WGS) entry which is preliminary data.</text>
</comment>
<protein>
    <submittedName>
        <fullName evidence="1">Uncharacterized protein</fullName>
    </submittedName>
</protein>
<reference evidence="2" key="1">
    <citation type="submission" date="2017-03" db="EMBL/GenBank/DDBJ databases">
        <title>Phytopthora megakarya and P. palmivora, two closely related causual agents of cacao black pod achieved similar genome size and gene model numbers by different mechanisms.</title>
        <authorList>
            <person name="Ali S."/>
            <person name="Shao J."/>
            <person name="Larry D.J."/>
            <person name="Kronmiller B."/>
            <person name="Shen D."/>
            <person name="Strem M.D."/>
            <person name="Melnick R.L."/>
            <person name="Guiltinan M.J."/>
            <person name="Tyler B.M."/>
            <person name="Meinhardt L.W."/>
            <person name="Bailey B.A."/>
        </authorList>
    </citation>
    <scope>NUCLEOTIDE SEQUENCE [LARGE SCALE GENOMIC DNA]</scope>
    <source>
        <strain evidence="2">zdho120</strain>
    </source>
</reference>
<sequence>MKDIYDIQVASGESEAMLLREAVLRKLMSYQRVVDFARYMRTQWLHDTFYNWQVHRTANGFVSTNNPVEQFYRSSVTAVKLNRVMETVFDANLNLNNLLFAERRNYPERIYFILDWNRNRAPILSLEYTAMLFCT</sequence>
<evidence type="ECO:0000313" key="2">
    <source>
        <dbReference type="Proteomes" id="UP000198211"/>
    </source>
</evidence>